<feature type="domain" description="OTU" evidence="9">
    <location>
        <begin position="146"/>
        <end position="269"/>
    </location>
</feature>
<dbReference type="EMBL" id="GL379829">
    <property type="protein sequence ID" value="EGT50570.1"/>
    <property type="molecule type" value="Genomic_DNA"/>
</dbReference>
<proteinExistence type="inferred from homology"/>
<keyword evidence="11" id="KW-1185">Reference proteome</keyword>
<keyword evidence="4" id="KW-0645">Protease</keyword>
<keyword evidence="5" id="KW-0833">Ubl conjugation pathway</keyword>
<evidence type="ECO:0000259" key="9">
    <source>
        <dbReference type="PROSITE" id="PS50802"/>
    </source>
</evidence>
<dbReference type="PANTHER" id="PTHR12419:SF4">
    <property type="entry name" value="OTU DOMAIN-CONTAINING PROTEIN 5"/>
    <property type="match status" value="1"/>
</dbReference>
<dbReference type="eggNOG" id="KOG2605">
    <property type="taxonomic scope" value="Eukaryota"/>
</dbReference>
<dbReference type="OMA" id="EMHGQIR"/>
<dbReference type="OrthoDB" id="409956at2759"/>
<evidence type="ECO:0000256" key="6">
    <source>
        <dbReference type="ARBA" id="ARBA00022801"/>
    </source>
</evidence>
<dbReference type="SUPFAM" id="SSF54001">
    <property type="entry name" value="Cysteine proteinases"/>
    <property type="match status" value="1"/>
</dbReference>
<dbReference type="Pfam" id="PF02338">
    <property type="entry name" value="OTU"/>
    <property type="match status" value="1"/>
</dbReference>
<dbReference type="GO" id="GO:0016579">
    <property type="term" value="P:protein deubiquitination"/>
    <property type="evidence" value="ECO:0007669"/>
    <property type="project" value="TreeGrafter"/>
</dbReference>
<protein>
    <recommendedName>
        <fullName evidence="3">ubiquitinyl hydrolase 1</fullName>
        <ecNumber evidence="3">3.4.19.12</ecNumber>
    </recommendedName>
    <alternativeName>
        <fullName evidence="7">Deubiquitinating enzyme A</fullName>
    </alternativeName>
</protein>
<feature type="compositionally biased region" description="Low complexity" evidence="8">
    <location>
        <begin position="77"/>
        <end position="101"/>
    </location>
</feature>
<dbReference type="FunFam" id="3.90.70.80:FF:000018">
    <property type="entry name" value="OTU domain-containing protein 5-B"/>
    <property type="match status" value="1"/>
</dbReference>
<feature type="compositionally biased region" description="Low complexity" evidence="8">
    <location>
        <begin position="16"/>
        <end position="47"/>
    </location>
</feature>
<accession>G0N276</accession>
<dbReference type="AlphaFoldDB" id="G0N276"/>
<dbReference type="InterPro" id="IPR050704">
    <property type="entry name" value="Peptidase_C85-like"/>
</dbReference>
<reference evidence="11" key="1">
    <citation type="submission" date="2011-07" db="EMBL/GenBank/DDBJ databases">
        <authorList>
            <consortium name="Caenorhabditis brenneri Sequencing and Analysis Consortium"/>
            <person name="Wilson R.K."/>
        </authorList>
    </citation>
    <scope>NUCLEOTIDE SEQUENCE [LARGE SCALE GENOMIC DNA]</scope>
    <source>
        <strain evidence="11">PB2801</strain>
    </source>
</reference>
<name>G0N276_CAEBE</name>
<evidence type="ECO:0000256" key="2">
    <source>
        <dbReference type="ARBA" id="ARBA00010407"/>
    </source>
</evidence>
<dbReference type="FunCoup" id="G0N276">
    <property type="interactions" value="2"/>
</dbReference>
<dbReference type="Gene3D" id="3.90.70.80">
    <property type="match status" value="1"/>
</dbReference>
<sequence length="455" mass="48001">MTILPVKKKREKDQSQQKSSSSSAAVSSSSDSNRPQQQPGGASSSSSGSGGPAPKRSRVEEPVRWVLSSVGVPIPAPVNVSPPQRVSSSSGGSGGENNSPPTTSSSALVKPKGNGDCNSGDEYDDADDRDDAREADFAQRMERRGFVIKEMEGDGACMFRAIAEQIYGDQEMHGQIRELCMNYMTTNKDHFEGFITEDYDNYIMRKREENVHGNHVELQAISEMFARPVELAAPIDGAGPSNNADQMQQNPPLRLSYHRNVHYNAILAPNEPTIGVGLGLPGLVPGAADKDLMSKAMAKSELEHIEETMLQDKIGLTDYQRTEADIEDQITRESLISYLNSLGKSSSEAAGPSTSSGETSTSSSAVPRYDFGGFGGGESSSAGGATSSSGGGASSTGTGLYEELLAAQSLDWDAYTDDVAIAEALLVSQQDYLSQMPGSSSEGAPGPSSSGSGSK</sequence>
<evidence type="ECO:0000256" key="3">
    <source>
        <dbReference type="ARBA" id="ARBA00012759"/>
    </source>
</evidence>
<feature type="region of interest" description="Disordered" evidence="8">
    <location>
        <begin position="433"/>
        <end position="455"/>
    </location>
</feature>
<dbReference type="GO" id="GO:0006508">
    <property type="term" value="P:proteolysis"/>
    <property type="evidence" value="ECO:0007669"/>
    <property type="project" value="UniProtKB-KW"/>
</dbReference>
<feature type="region of interest" description="Disordered" evidence="8">
    <location>
        <begin position="1"/>
        <end position="130"/>
    </location>
</feature>
<evidence type="ECO:0000256" key="7">
    <source>
        <dbReference type="ARBA" id="ARBA00033460"/>
    </source>
</evidence>
<dbReference type="CDD" id="cd22752">
    <property type="entry name" value="OTU_OTUD5-like"/>
    <property type="match status" value="1"/>
</dbReference>
<evidence type="ECO:0000256" key="4">
    <source>
        <dbReference type="ARBA" id="ARBA00022670"/>
    </source>
</evidence>
<feature type="compositionally biased region" description="Low complexity" evidence="8">
    <location>
        <begin position="437"/>
        <end position="455"/>
    </location>
</feature>
<evidence type="ECO:0000313" key="10">
    <source>
        <dbReference type="EMBL" id="EGT50570.1"/>
    </source>
</evidence>
<feature type="compositionally biased region" description="Basic residues" evidence="8">
    <location>
        <begin position="1"/>
        <end position="10"/>
    </location>
</feature>
<evidence type="ECO:0000256" key="1">
    <source>
        <dbReference type="ARBA" id="ARBA00000707"/>
    </source>
</evidence>
<gene>
    <name evidence="10" type="ORF">CAEBREN_18784</name>
</gene>
<keyword evidence="6" id="KW-0378">Hydrolase</keyword>
<evidence type="ECO:0000256" key="8">
    <source>
        <dbReference type="SAM" id="MobiDB-lite"/>
    </source>
</evidence>
<dbReference type="EC" id="3.4.19.12" evidence="3"/>
<dbReference type="STRING" id="135651.G0N276"/>
<dbReference type="GO" id="GO:0004843">
    <property type="term" value="F:cysteine-type deubiquitinase activity"/>
    <property type="evidence" value="ECO:0007669"/>
    <property type="project" value="UniProtKB-EC"/>
</dbReference>
<dbReference type="Proteomes" id="UP000008068">
    <property type="component" value="Unassembled WGS sequence"/>
</dbReference>
<dbReference type="HOGENOM" id="CLU_054844_0_0_1"/>
<dbReference type="InParanoid" id="G0N276"/>
<dbReference type="InterPro" id="IPR003323">
    <property type="entry name" value="OTU_dom"/>
</dbReference>
<evidence type="ECO:0000256" key="5">
    <source>
        <dbReference type="ARBA" id="ARBA00022786"/>
    </source>
</evidence>
<dbReference type="InterPro" id="IPR038765">
    <property type="entry name" value="Papain-like_cys_pep_sf"/>
</dbReference>
<comment type="catalytic activity">
    <reaction evidence="1">
        <text>Thiol-dependent hydrolysis of ester, thioester, amide, peptide and isopeptide bonds formed by the C-terminal Gly of ubiquitin (a 76-residue protein attached to proteins as an intracellular targeting signal).</text>
        <dbReference type="EC" id="3.4.19.12"/>
    </reaction>
</comment>
<feature type="region of interest" description="Disordered" evidence="8">
    <location>
        <begin position="345"/>
        <end position="398"/>
    </location>
</feature>
<dbReference type="PANTHER" id="PTHR12419">
    <property type="entry name" value="OTU DOMAIN CONTAINING PROTEIN"/>
    <property type="match status" value="1"/>
</dbReference>
<evidence type="ECO:0000313" key="11">
    <source>
        <dbReference type="Proteomes" id="UP000008068"/>
    </source>
</evidence>
<feature type="compositionally biased region" description="Low complexity" evidence="8">
    <location>
        <begin position="345"/>
        <end position="364"/>
    </location>
</feature>
<feature type="compositionally biased region" description="Acidic residues" evidence="8">
    <location>
        <begin position="119"/>
        <end position="129"/>
    </location>
</feature>
<dbReference type="MEROPS" id="C85.001"/>
<dbReference type="GO" id="GO:0061578">
    <property type="term" value="F:K63-linked deubiquitinase activity"/>
    <property type="evidence" value="ECO:0007669"/>
    <property type="project" value="TreeGrafter"/>
</dbReference>
<feature type="compositionally biased region" description="Low complexity" evidence="8">
    <location>
        <begin position="379"/>
        <end position="388"/>
    </location>
</feature>
<dbReference type="PROSITE" id="PS50802">
    <property type="entry name" value="OTU"/>
    <property type="match status" value="1"/>
</dbReference>
<organism evidence="11">
    <name type="scientific">Caenorhabditis brenneri</name>
    <name type="common">Nematode worm</name>
    <dbReference type="NCBI Taxonomy" id="135651"/>
    <lineage>
        <taxon>Eukaryota</taxon>
        <taxon>Metazoa</taxon>
        <taxon>Ecdysozoa</taxon>
        <taxon>Nematoda</taxon>
        <taxon>Chromadorea</taxon>
        <taxon>Rhabditida</taxon>
        <taxon>Rhabditina</taxon>
        <taxon>Rhabditomorpha</taxon>
        <taxon>Rhabditoidea</taxon>
        <taxon>Rhabditidae</taxon>
        <taxon>Peloderinae</taxon>
        <taxon>Caenorhabditis</taxon>
    </lineage>
</organism>
<comment type="similarity">
    <text evidence="2">Belongs to the peptidase C85 family.</text>
</comment>